<feature type="binding site" evidence="2">
    <location>
        <position position="440"/>
    </location>
    <ligand>
        <name>Fe cation</name>
        <dbReference type="ChEBI" id="CHEBI:24875"/>
    </ligand>
</feature>
<comment type="similarity">
    <text evidence="1 2">Belongs to the polypeptide deformylase family.</text>
</comment>
<dbReference type="RefSeq" id="WP_259860202.1">
    <property type="nucleotide sequence ID" value="NZ_BAAAST010000025.1"/>
</dbReference>
<reference evidence="5" key="1">
    <citation type="submission" date="2021-04" db="EMBL/GenBank/DDBJ databases">
        <authorList>
            <person name="Hartkoorn R.C."/>
            <person name="Beaudoing E."/>
            <person name="Hot D."/>
        </authorList>
    </citation>
    <scope>NUCLEOTIDE SEQUENCE</scope>
    <source>
        <strain evidence="5">NRRL B-16292</strain>
    </source>
</reference>
<dbReference type="HAMAP" id="MF_00163">
    <property type="entry name" value="Pep_deformylase"/>
    <property type="match status" value="1"/>
</dbReference>
<proteinExistence type="inferred from homology"/>
<reference evidence="5" key="2">
    <citation type="submission" date="2022-09" db="EMBL/GenBank/DDBJ databases">
        <title>Biosynthetic gene clusters of Dactylosporangioum fulvum.</title>
        <authorList>
            <person name="Caradec T."/>
        </authorList>
    </citation>
    <scope>NUCLEOTIDE SEQUENCE</scope>
    <source>
        <strain evidence="5">NRRL B-16292</strain>
    </source>
</reference>
<name>A0ABY5VZ65_9ACTN</name>
<feature type="binding site" evidence="2">
    <location>
        <position position="482"/>
    </location>
    <ligand>
        <name>Fe cation</name>
        <dbReference type="ChEBI" id="CHEBI:24875"/>
    </ligand>
</feature>
<dbReference type="PROSITE" id="PS50943">
    <property type="entry name" value="HTH_CROC1"/>
    <property type="match status" value="1"/>
</dbReference>
<keyword evidence="6" id="KW-1185">Reference proteome</keyword>
<dbReference type="Pfam" id="PF01327">
    <property type="entry name" value="Pep_deformylase"/>
    <property type="match status" value="1"/>
</dbReference>
<dbReference type="InterPro" id="IPR001387">
    <property type="entry name" value="Cro/C1-type_HTH"/>
</dbReference>
<dbReference type="PRINTS" id="PR01576">
    <property type="entry name" value="PDEFORMYLASE"/>
</dbReference>
<dbReference type="Pfam" id="PF13560">
    <property type="entry name" value="HTH_31"/>
    <property type="match status" value="1"/>
</dbReference>
<comment type="cofactor">
    <cofactor evidence="2">
        <name>Fe(2+)</name>
        <dbReference type="ChEBI" id="CHEBI:29033"/>
    </cofactor>
    <text evidence="2">Binds 1 Fe(2+) ion.</text>
</comment>
<dbReference type="SUPFAM" id="SSF47413">
    <property type="entry name" value="lambda repressor-like DNA-binding domains"/>
    <property type="match status" value="1"/>
</dbReference>
<organism evidence="5 6">
    <name type="scientific">Dactylosporangium fulvum</name>
    <dbReference type="NCBI Taxonomy" id="53359"/>
    <lineage>
        <taxon>Bacteria</taxon>
        <taxon>Bacillati</taxon>
        <taxon>Actinomycetota</taxon>
        <taxon>Actinomycetes</taxon>
        <taxon>Micromonosporales</taxon>
        <taxon>Micromonosporaceae</taxon>
        <taxon>Dactylosporangium</taxon>
    </lineage>
</organism>
<comment type="catalytic activity">
    <reaction evidence="2">
        <text>N-terminal N-formyl-L-methionyl-[peptide] + H2O = N-terminal L-methionyl-[peptide] + formate</text>
        <dbReference type="Rhea" id="RHEA:24420"/>
        <dbReference type="Rhea" id="RHEA-COMP:10639"/>
        <dbReference type="Rhea" id="RHEA-COMP:10640"/>
        <dbReference type="ChEBI" id="CHEBI:15377"/>
        <dbReference type="ChEBI" id="CHEBI:15740"/>
        <dbReference type="ChEBI" id="CHEBI:49298"/>
        <dbReference type="ChEBI" id="CHEBI:64731"/>
        <dbReference type="EC" id="3.5.1.88"/>
    </reaction>
</comment>
<evidence type="ECO:0000256" key="2">
    <source>
        <dbReference type="HAMAP-Rule" id="MF_00163"/>
    </source>
</evidence>
<dbReference type="CDD" id="cd00093">
    <property type="entry name" value="HTH_XRE"/>
    <property type="match status" value="1"/>
</dbReference>
<comment type="function">
    <text evidence="2">Removes the formyl group from the N-terminal Met of newly synthesized proteins. Requires at least a dipeptide for an efficient rate of reaction. N-terminal L-methionine is a prerequisite for activity but the enzyme has broad specificity at other positions.</text>
</comment>
<dbReference type="Gene3D" id="3.90.45.10">
    <property type="entry name" value="Peptide deformylase"/>
    <property type="match status" value="1"/>
</dbReference>
<evidence type="ECO:0000256" key="3">
    <source>
        <dbReference type="SAM" id="MobiDB-lite"/>
    </source>
</evidence>
<dbReference type="EC" id="3.5.1.88" evidence="2"/>
<dbReference type="InterPro" id="IPR023635">
    <property type="entry name" value="Peptide_deformylase"/>
</dbReference>
<evidence type="ECO:0000256" key="1">
    <source>
        <dbReference type="ARBA" id="ARBA00010759"/>
    </source>
</evidence>
<accession>A0ABY5VZ65</accession>
<evidence type="ECO:0000313" key="6">
    <source>
        <dbReference type="Proteomes" id="UP001059617"/>
    </source>
</evidence>
<keyword evidence="2" id="KW-0408">Iron</keyword>
<feature type="region of interest" description="Disordered" evidence="3">
    <location>
        <begin position="320"/>
        <end position="341"/>
    </location>
</feature>
<feature type="active site" evidence="2">
    <location>
        <position position="483"/>
    </location>
</feature>
<dbReference type="PANTHER" id="PTHR10458">
    <property type="entry name" value="PEPTIDE DEFORMYLASE"/>
    <property type="match status" value="1"/>
</dbReference>
<dbReference type="SUPFAM" id="SSF56420">
    <property type="entry name" value="Peptide deformylase"/>
    <property type="match status" value="1"/>
</dbReference>
<sequence>MTTNDSSPVQRASEAFVAEFARWRVDRGMSKKQLAAAMGFDASYVSHVEARRHRPTEDFARRAEAILQSGGAIWQRYKEYDELRATARSRVGLPGRDPPVPDQWLPPGTGLVVERETARLSYVDGKYRCTVRRALYNAGTEPITRYLVRISVDRYPDDPARSNRHHRDHPLSWDELALVASCAGEPMEWRSKTDRDALKEAWLLFENAQGRFPLYPGQRTTIAYSWHIGVEKWGHWFQRSVRLPTRQLTIEVEFPARMRPVVWGVQTTLSAEEVPLRTPITHELSADGRAVFSWHTETTALHDRYRLEWRFRGTRPVGAVEQSDDWEEPPHAQSASTDAVRDAGVVQRGENVLDRPVRPLDLPGDSARVEGVVDKLSAALDRVEELHPFVQGVGLAAPQVGESLAVVVVRPAGPGAGQIVLLNPRIVEQSEETDEEFEGCLSFFDVRGLVRRPRCVTVESERLDGTRFLAVYEGSVARQVVHEIDHLDGRLYLHRMEVDAPLVPTTE</sequence>
<dbReference type="Proteomes" id="UP001059617">
    <property type="component" value="Chromosome"/>
</dbReference>
<keyword evidence="2" id="KW-0479">Metal-binding</keyword>
<feature type="domain" description="HTH cro/C1-type" evidence="4">
    <location>
        <begin position="20"/>
        <end position="68"/>
    </location>
</feature>
<feature type="binding site" evidence="2">
    <location>
        <position position="486"/>
    </location>
    <ligand>
        <name>Fe cation</name>
        <dbReference type="ChEBI" id="CHEBI:24875"/>
    </ligand>
</feature>
<dbReference type="EMBL" id="CP073720">
    <property type="protein sequence ID" value="UWP82430.1"/>
    <property type="molecule type" value="Genomic_DNA"/>
</dbReference>
<keyword evidence="2" id="KW-0648">Protein biosynthesis</keyword>
<dbReference type="SMART" id="SM00530">
    <property type="entry name" value="HTH_XRE"/>
    <property type="match status" value="1"/>
</dbReference>
<dbReference type="InterPro" id="IPR036821">
    <property type="entry name" value="Peptide_deformylase_sf"/>
</dbReference>
<dbReference type="InterPro" id="IPR010982">
    <property type="entry name" value="Lambda_DNA-bd_dom_sf"/>
</dbReference>
<gene>
    <name evidence="2" type="primary">def</name>
    <name evidence="5" type="ORF">Dfulv_46565</name>
</gene>
<keyword evidence="2" id="KW-0378">Hydrolase</keyword>
<dbReference type="PANTHER" id="PTHR10458:SF22">
    <property type="entry name" value="PEPTIDE DEFORMYLASE"/>
    <property type="match status" value="1"/>
</dbReference>
<evidence type="ECO:0000313" key="5">
    <source>
        <dbReference type="EMBL" id="UWP82430.1"/>
    </source>
</evidence>
<protein>
    <recommendedName>
        <fullName evidence="2">Peptide deformylase</fullName>
        <shortName evidence="2">PDF</shortName>
        <ecNumber evidence="2">3.5.1.88</ecNumber>
    </recommendedName>
    <alternativeName>
        <fullName evidence="2">Polypeptide deformylase</fullName>
    </alternativeName>
</protein>
<dbReference type="Gene3D" id="1.10.260.40">
    <property type="entry name" value="lambda repressor-like DNA-binding domains"/>
    <property type="match status" value="1"/>
</dbReference>
<evidence type="ECO:0000259" key="4">
    <source>
        <dbReference type="PROSITE" id="PS50943"/>
    </source>
</evidence>